<evidence type="ECO:0000256" key="1">
    <source>
        <dbReference type="SAM" id="MobiDB-lite"/>
    </source>
</evidence>
<keyword evidence="3" id="KW-1185">Reference proteome</keyword>
<sequence>MASTTTGSRIGEGETAAAGGGGGFMPPNLPSPAPSTPRPSTPSLLPKPRTHPLRAGSAKEATVINHIDTTLLRISRRHAKKFSSAYYNPNDPSNANTNYSPVSSSNQKVEEEDDVQGYESFKEVARDLEGLVDVLWVSGTPSLQIPYLISLAIQVNSYLPEYPFSAAPTFRLLRKLDEVFAELLGGGEGQKKCVVSMTEKVRIKSIAESCRVLVVETREKENEDGLGEEDDYDEDEDEEFEDVYGNANKLEDYMPIPGKWEMETAKVYERTIQLLGDELGTVGEFCDDDMAAGEGEVCDTGDFVVELDEDES</sequence>
<dbReference type="AlphaFoldDB" id="A0A1L9U4J2"/>
<dbReference type="OMA" id="TTDMVRC"/>
<dbReference type="InterPro" id="IPR031349">
    <property type="entry name" value="Tfb6"/>
</dbReference>
<dbReference type="OrthoDB" id="2567806at2759"/>
<organism evidence="2 3">
    <name type="scientific">Aspergillus brasiliensis (strain CBS 101740 / IMI 381727 / IBT 21946)</name>
    <dbReference type="NCBI Taxonomy" id="767769"/>
    <lineage>
        <taxon>Eukaryota</taxon>
        <taxon>Fungi</taxon>
        <taxon>Dikarya</taxon>
        <taxon>Ascomycota</taxon>
        <taxon>Pezizomycotina</taxon>
        <taxon>Eurotiomycetes</taxon>
        <taxon>Eurotiomycetidae</taxon>
        <taxon>Eurotiales</taxon>
        <taxon>Aspergillaceae</taxon>
        <taxon>Aspergillus</taxon>
        <taxon>Aspergillus subgen. Circumdati</taxon>
    </lineage>
</organism>
<dbReference type="GeneID" id="93571411"/>
<dbReference type="STRING" id="767769.A0A1L9U4J2"/>
<dbReference type="VEuPathDB" id="FungiDB:ASPBRDRAFT_137723"/>
<dbReference type="GO" id="GO:0005675">
    <property type="term" value="C:transcription factor TFIIH holo complex"/>
    <property type="evidence" value="ECO:0007669"/>
    <property type="project" value="TreeGrafter"/>
</dbReference>
<dbReference type="PANTHER" id="PTHR37781:SF1">
    <property type="entry name" value="ADR380WP"/>
    <property type="match status" value="1"/>
</dbReference>
<gene>
    <name evidence="2" type="ORF">ASPBRDRAFT_137723</name>
</gene>
<name>A0A1L9U4J2_ASPBC</name>
<evidence type="ECO:0000313" key="2">
    <source>
        <dbReference type="EMBL" id="OJJ66594.1"/>
    </source>
</evidence>
<feature type="region of interest" description="Disordered" evidence="1">
    <location>
        <begin position="85"/>
        <end position="113"/>
    </location>
</feature>
<evidence type="ECO:0000313" key="3">
    <source>
        <dbReference type="Proteomes" id="UP000184499"/>
    </source>
</evidence>
<protein>
    <submittedName>
        <fullName evidence="2">Uncharacterized protein</fullName>
    </submittedName>
</protein>
<dbReference type="EMBL" id="KV878698">
    <property type="protein sequence ID" value="OJJ66594.1"/>
    <property type="molecule type" value="Genomic_DNA"/>
</dbReference>
<accession>A0A1L9U4J2</accession>
<dbReference type="PANTHER" id="PTHR37781">
    <property type="entry name" value="TFIIH COMPLEX SUBUNIT"/>
    <property type="match status" value="1"/>
</dbReference>
<feature type="region of interest" description="Disordered" evidence="1">
    <location>
        <begin position="1"/>
        <end position="60"/>
    </location>
</feature>
<reference evidence="3" key="1">
    <citation type="journal article" date="2017" name="Genome Biol.">
        <title>Comparative genomics reveals high biological diversity and specific adaptations in the industrially and medically important fungal genus Aspergillus.</title>
        <authorList>
            <person name="de Vries R.P."/>
            <person name="Riley R."/>
            <person name="Wiebenga A."/>
            <person name="Aguilar-Osorio G."/>
            <person name="Amillis S."/>
            <person name="Uchima C.A."/>
            <person name="Anderluh G."/>
            <person name="Asadollahi M."/>
            <person name="Askin M."/>
            <person name="Barry K."/>
            <person name="Battaglia E."/>
            <person name="Bayram O."/>
            <person name="Benocci T."/>
            <person name="Braus-Stromeyer S.A."/>
            <person name="Caldana C."/>
            <person name="Canovas D."/>
            <person name="Cerqueira G.C."/>
            <person name="Chen F."/>
            <person name="Chen W."/>
            <person name="Choi C."/>
            <person name="Clum A."/>
            <person name="Dos Santos R.A."/>
            <person name="Damasio A.R."/>
            <person name="Diallinas G."/>
            <person name="Emri T."/>
            <person name="Fekete E."/>
            <person name="Flipphi M."/>
            <person name="Freyberg S."/>
            <person name="Gallo A."/>
            <person name="Gournas C."/>
            <person name="Habgood R."/>
            <person name="Hainaut M."/>
            <person name="Harispe M.L."/>
            <person name="Henrissat B."/>
            <person name="Hilden K.S."/>
            <person name="Hope R."/>
            <person name="Hossain A."/>
            <person name="Karabika E."/>
            <person name="Karaffa L."/>
            <person name="Karanyi Z."/>
            <person name="Krasevec N."/>
            <person name="Kuo A."/>
            <person name="Kusch H."/>
            <person name="LaButti K."/>
            <person name="Lagendijk E.L."/>
            <person name="Lapidus A."/>
            <person name="Levasseur A."/>
            <person name="Lindquist E."/>
            <person name="Lipzen A."/>
            <person name="Logrieco A.F."/>
            <person name="MacCabe A."/>
            <person name="Maekelae M.R."/>
            <person name="Malavazi I."/>
            <person name="Melin P."/>
            <person name="Meyer V."/>
            <person name="Mielnichuk N."/>
            <person name="Miskei M."/>
            <person name="Molnar A.P."/>
            <person name="Mule G."/>
            <person name="Ngan C.Y."/>
            <person name="Orejas M."/>
            <person name="Orosz E."/>
            <person name="Ouedraogo J.P."/>
            <person name="Overkamp K.M."/>
            <person name="Park H.-S."/>
            <person name="Perrone G."/>
            <person name="Piumi F."/>
            <person name="Punt P.J."/>
            <person name="Ram A.F."/>
            <person name="Ramon A."/>
            <person name="Rauscher S."/>
            <person name="Record E."/>
            <person name="Riano-Pachon D.M."/>
            <person name="Robert V."/>
            <person name="Roehrig J."/>
            <person name="Ruller R."/>
            <person name="Salamov A."/>
            <person name="Salih N.S."/>
            <person name="Samson R.A."/>
            <person name="Sandor E."/>
            <person name="Sanguinetti M."/>
            <person name="Schuetze T."/>
            <person name="Sepcic K."/>
            <person name="Shelest E."/>
            <person name="Sherlock G."/>
            <person name="Sophianopoulou V."/>
            <person name="Squina F.M."/>
            <person name="Sun H."/>
            <person name="Susca A."/>
            <person name="Todd R.B."/>
            <person name="Tsang A."/>
            <person name="Unkles S.E."/>
            <person name="van de Wiele N."/>
            <person name="van Rossen-Uffink D."/>
            <person name="Oliveira J.V."/>
            <person name="Vesth T.C."/>
            <person name="Visser J."/>
            <person name="Yu J.-H."/>
            <person name="Zhou M."/>
            <person name="Andersen M.R."/>
            <person name="Archer D.B."/>
            <person name="Baker S.E."/>
            <person name="Benoit I."/>
            <person name="Brakhage A.A."/>
            <person name="Braus G.H."/>
            <person name="Fischer R."/>
            <person name="Frisvad J.C."/>
            <person name="Goldman G.H."/>
            <person name="Houbraken J."/>
            <person name="Oakley B."/>
            <person name="Pocsi I."/>
            <person name="Scazzocchio C."/>
            <person name="Seiboth B."/>
            <person name="vanKuyk P.A."/>
            <person name="Wortman J."/>
            <person name="Dyer P.S."/>
            <person name="Grigoriev I.V."/>
        </authorList>
    </citation>
    <scope>NUCLEOTIDE SEQUENCE [LARGE SCALE GENOMIC DNA]</scope>
    <source>
        <strain evidence="3">CBS 101740 / IMI 381727 / IBT 21946</strain>
    </source>
</reference>
<feature type="compositionally biased region" description="Polar residues" evidence="1">
    <location>
        <begin position="85"/>
        <end position="107"/>
    </location>
</feature>
<proteinExistence type="predicted"/>
<feature type="compositionally biased region" description="Pro residues" evidence="1">
    <location>
        <begin position="27"/>
        <end position="40"/>
    </location>
</feature>
<dbReference type="RefSeq" id="XP_067473844.1">
    <property type="nucleotide sequence ID" value="XM_067618923.1"/>
</dbReference>
<dbReference type="Pfam" id="PF17110">
    <property type="entry name" value="TFB6"/>
    <property type="match status" value="1"/>
</dbReference>
<dbReference type="Proteomes" id="UP000184499">
    <property type="component" value="Unassembled WGS sequence"/>
</dbReference>